<protein>
    <submittedName>
        <fullName evidence="1">BAHD acyltransferase</fullName>
    </submittedName>
</protein>
<accession>A0ACC0GQT3</accession>
<reference evidence="1 2" key="1">
    <citation type="journal article" date="2022" name="Plant J.">
        <title>Chromosome-level genome of Camellia lanceoleosa provides a valuable resource for understanding genome evolution and self-incompatibility.</title>
        <authorList>
            <person name="Gong W."/>
            <person name="Xiao S."/>
            <person name="Wang L."/>
            <person name="Liao Z."/>
            <person name="Chang Y."/>
            <person name="Mo W."/>
            <person name="Hu G."/>
            <person name="Li W."/>
            <person name="Zhao G."/>
            <person name="Zhu H."/>
            <person name="Hu X."/>
            <person name="Ji K."/>
            <person name="Xiang X."/>
            <person name="Song Q."/>
            <person name="Yuan D."/>
            <person name="Jin S."/>
            <person name="Zhang L."/>
        </authorList>
    </citation>
    <scope>NUCLEOTIDE SEQUENCE [LARGE SCALE GENOMIC DNA]</scope>
    <source>
        <strain evidence="1">SQ_2022a</strain>
    </source>
</reference>
<gene>
    <name evidence="1" type="ORF">LOK49_LG08G01990</name>
</gene>
<keyword evidence="2" id="KW-1185">Reference proteome</keyword>
<dbReference type="EMBL" id="CM045766">
    <property type="protein sequence ID" value="KAI8003286.1"/>
    <property type="molecule type" value="Genomic_DNA"/>
</dbReference>
<comment type="caution">
    <text evidence="1">The sequence shown here is derived from an EMBL/GenBank/DDBJ whole genome shotgun (WGS) entry which is preliminary data.</text>
</comment>
<dbReference type="Proteomes" id="UP001060215">
    <property type="component" value="Chromosome 9"/>
</dbReference>
<evidence type="ECO:0000313" key="2">
    <source>
        <dbReference type="Proteomes" id="UP001060215"/>
    </source>
</evidence>
<sequence length="130" mass="14672">MLLTPNRRCSHHKGFVRCWAAIASGSNDDQATAYHPHFNSASTLFPLRESQDDRTSLLDMRWLLKEENGIWSRFVFDAEAIPSLKVQATSEAVPNPTRFEVVSSFIWKQAMDASRALGSKQPSIMMVAMK</sequence>
<keyword evidence="1" id="KW-0808">Transferase</keyword>
<evidence type="ECO:0000313" key="1">
    <source>
        <dbReference type="EMBL" id="KAI8003286.1"/>
    </source>
</evidence>
<name>A0ACC0GQT3_9ERIC</name>
<keyword evidence="1" id="KW-0012">Acyltransferase</keyword>
<organism evidence="1 2">
    <name type="scientific">Camellia lanceoleosa</name>
    <dbReference type="NCBI Taxonomy" id="1840588"/>
    <lineage>
        <taxon>Eukaryota</taxon>
        <taxon>Viridiplantae</taxon>
        <taxon>Streptophyta</taxon>
        <taxon>Embryophyta</taxon>
        <taxon>Tracheophyta</taxon>
        <taxon>Spermatophyta</taxon>
        <taxon>Magnoliopsida</taxon>
        <taxon>eudicotyledons</taxon>
        <taxon>Gunneridae</taxon>
        <taxon>Pentapetalae</taxon>
        <taxon>asterids</taxon>
        <taxon>Ericales</taxon>
        <taxon>Theaceae</taxon>
        <taxon>Camellia</taxon>
    </lineage>
</organism>
<proteinExistence type="predicted"/>